<dbReference type="EMBL" id="JAUTXU010000035">
    <property type="protein sequence ID" value="KAK3717785.1"/>
    <property type="molecule type" value="Genomic_DNA"/>
</dbReference>
<gene>
    <name evidence="1" type="ORF">LTR37_005556</name>
</gene>
<name>A0ACC3NIQ3_9PEZI</name>
<reference evidence="1" key="1">
    <citation type="submission" date="2023-07" db="EMBL/GenBank/DDBJ databases">
        <title>Black Yeasts Isolated from many extreme environments.</title>
        <authorList>
            <person name="Coleine C."/>
            <person name="Stajich J.E."/>
            <person name="Selbmann L."/>
        </authorList>
    </citation>
    <scope>NUCLEOTIDE SEQUENCE</scope>
    <source>
        <strain evidence="1">CCFEE 5714</strain>
    </source>
</reference>
<protein>
    <submittedName>
        <fullName evidence="1">Uncharacterized protein</fullName>
    </submittedName>
</protein>
<proteinExistence type="predicted"/>
<evidence type="ECO:0000313" key="2">
    <source>
        <dbReference type="Proteomes" id="UP001281147"/>
    </source>
</evidence>
<keyword evidence="2" id="KW-1185">Reference proteome</keyword>
<sequence>MLSACGRTKSHRGLFSFVHEDGAPWPDIGRLEFPSINPFVRNFNKDKKPNEPDWDDAKYNSVLAVFREEEIPNKEMTEDEEFEVNFAEDTHMRQRAYARPPCRRTITKANRDRHVTSRTGDT</sequence>
<comment type="caution">
    <text evidence="1">The sequence shown here is derived from an EMBL/GenBank/DDBJ whole genome shotgun (WGS) entry which is preliminary data.</text>
</comment>
<organism evidence="1 2">
    <name type="scientific">Vermiconidia calcicola</name>
    <dbReference type="NCBI Taxonomy" id="1690605"/>
    <lineage>
        <taxon>Eukaryota</taxon>
        <taxon>Fungi</taxon>
        <taxon>Dikarya</taxon>
        <taxon>Ascomycota</taxon>
        <taxon>Pezizomycotina</taxon>
        <taxon>Dothideomycetes</taxon>
        <taxon>Dothideomycetidae</taxon>
        <taxon>Mycosphaerellales</taxon>
        <taxon>Extremaceae</taxon>
        <taxon>Vermiconidia</taxon>
    </lineage>
</organism>
<dbReference type="Proteomes" id="UP001281147">
    <property type="component" value="Unassembled WGS sequence"/>
</dbReference>
<evidence type="ECO:0000313" key="1">
    <source>
        <dbReference type="EMBL" id="KAK3717785.1"/>
    </source>
</evidence>
<accession>A0ACC3NIQ3</accession>